<evidence type="ECO:0008006" key="4">
    <source>
        <dbReference type="Google" id="ProtNLM"/>
    </source>
</evidence>
<reference evidence="2 3" key="1">
    <citation type="submission" date="2024-09" db="EMBL/GenBank/DDBJ databases">
        <title>A chromosome-level genome assembly of Gray's grenadier anchovy, Coilia grayii.</title>
        <authorList>
            <person name="Fu Z."/>
        </authorList>
    </citation>
    <scope>NUCLEOTIDE SEQUENCE [LARGE SCALE GENOMIC DNA]</scope>
    <source>
        <strain evidence="2">G4</strain>
        <tissue evidence="2">Muscle</tissue>
    </source>
</reference>
<name>A0ABD1KQ33_9TELE</name>
<feature type="compositionally biased region" description="Polar residues" evidence="1">
    <location>
        <begin position="463"/>
        <end position="474"/>
    </location>
</feature>
<dbReference type="Proteomes" id="UP001591681">
    <property type="component" value="Unassembled WGS sequence"/>
</dbReference>
<keyword evidence="3" id="KW-1185">Reference proteome</keyword>
<feature type="compositionally biased region" description="Basic and acidic residues" evidence="1">
    <location>
        <begin position="352"/>
        <end position="362"/>
    </location>
</feature>
<accession>A0ABD1KQ33</accession>
<dbReference type="EMBL" id="JBHFQA010000003">
    <property type="protein sequence ID" value="KAL2101272.1"/>
    <property type="molecule type" value="Genomic_DNA"/>
</dbReference>
<gene>
    <name evidence="2" type="ORF">ACEWY4_003033</name>
</gene>
<feature type="region of interest" description="Disordered" evidence="1">
    <location>
        <begin position="432"/>
        <end position="517"/>
    </location>
</feature>
<comment type="caution">
    <text evidence="2">The sequence shown here is derived from an EMBL/GenBank/DDBJ whole genome shotgun (WGS) entry which is preliminary data.</text>
</comment>
<protein>
    <recommendedName>
        <fullName evidence="4">Meiosis-specific coiled-coil domain-containing protein MEIOC</fullName>
    </recommendedName>
</protein>
<dbReference type="Pfam" id="PF15189">
    <property type="entry name" value="MEIOC"/>
    <property type="match status" value="1"/>
</dbReference>
<dbReference type="PANTHER" id="PTHR33861:SF4">
    <property type="entry name" value="MEIOSIS-SPECIFIC COILED-COIL DOMAIN-CONTAINING PROTEIN MEIOC"/>
    <property type="match status" value="1"/>
</dbReference>
<evidence type="ECO:0000313" key="2">
    <source>
        <dbReference type="EMBL" id="KAL2101272.1"/>
    </source>
</evidence>
<proteinExistence type="predicted"/>
<sequence length="850" mass="92926">MAFERFQNVSGSDSYFSQQDQTGHIDIGRLPQPYPLSELPLSEDVNLYTPWAAPDDFHKFIDCAQPNPKSIFDRGQMDANQCGSEADLYGLVSNILEDADHLDTAFGEETQGSLKCVWSPNTMRQNSLQQFFTPELKMQLNNSGFHPGPGYSEPQLKALRQLTGKDPQLRTDCLHHLGDFEGDPHWLLSPCNGDAQAYPMAETELPRPPGLELPSGAGSYLSRARAGKAPEFCGAMKDESLCGVAGALDPSCSLQAGRPSDSYFSDYSDDFGMGRARPRMQKPLSMQEVSRLAANMQAMLMGEQDSVYSREPPPNRPLNNRHYEENAPEQKGLLYPRIPPNLQYKRDVQRDFDEQRGSDLGKRQSPSCDFYPKDYAGPGQQQCDFFQSLPSPQPVKTSSNESGFNQCASLYAQSNQYHGQCKQISRADGFGMSRFPAPSASDVRSLLSSQQLQRGSGQGGLTEYSQGDVGSSLQGRPGQGPGCGSLDGLRRGLGNSAAGDGPSIDPRSEKTRMHGSSLAADSCAPLYFIDGKTKPPCGDRKQGLLQNPYLEVLGSLYGPQAVQQGNLVKAQPPPFLPLMYPAMGGARQGGSNSIPPRSSHPYNSLMDFGDVSLEGDAANFNPYLQEAMGLAAGGGGEGVLPGYLSALRGPRMGRSRAGPTNQLHQHLEECYEQWRLLEKERKKSEGVLTKTYPGKRIAMGGSTTMPKVPHNPSRVDRLIVDQLREQSRVVSLLGRMEQLRSVPLHANIGSALDRHLEAIYNTQTRRREELMCSSGGTRQRSEAALLGEDRDVLLLAVALRDLSGTTRKSRTALWCALQMTLPKSAPGLEGSEVDRYSAAETQLERIAAVF</sequence>
<dbReference type="PANTHER" id="PTHR33861">
    <property type="entry name" value="PROTEIN CBG18333"/>
    <property type="match status" value="1"/>
</dbReference>
<evidence type="ECO:0000256" key="1">
    <source>
        <dbReference type="SAM" id="MobiDB-lite"/>
    </source>
</evidence>
<dbReference type="AlphaFoldDB" id="A0ABD1KQ33"/>
<evidence type="ECO:0000313" key="3">
    <source>
        <dbReference type="Proteomes" id="UP001591681"/>
    </source>
</evidence>
<organism evidence="2 3">
    <name type="scientific">Coilia grayii</name>
    <name type="common">Gray's grenadier anchovy</name>
    <dbReference type="NCBI Taxonomy" id="363190"/>
    <lineage>
        <taxon>Eukaryota</taxon>
        <taxon>Metazoa</taxon>
        <taxon>Chordata</taxon>
        <taxon>Craniata</taxon>
        <taxon>Vertebrata</taxon>
        <taxon>Euteleostomi</taxon>
        <taxon>Actinopterygii</taxon>
        <taxon>Neopterygii</taxon>
        <taxon>Teleostei</taxon>
        <taxon>Clupei</taxon>
        <taxon>Clupeiformes</taxon>
        <taxon>Clupeoidei</taxon>
        <taxon>Engraulidae</taxon>
        <taxon>Coilinae</taxon>
        <taxon>Coilia</taxon>
    </lineage>
</organism>
<feature type="compositionally biased region" description="Low complexity" evidence="1">
    <location>
        <begin position="444"/>
        <end position="455"/>
    </location>
</feature>
<feature type="region of interest" description="Disordered" evidence="1">
    <location>
        <begin position="305"/>
        <end position="337"/>
    </location>
</feature>
<feature type="region of interest" description="Disordered" evidence="1">
    <location>
        <begin position="352"/>
        <end position="374"/>
    </location>
</feature>
<dbReference type="InterPro" id="IPR027963">
    <property type="entry name" value="MEIOC"/>
</dbReference>